<feature type="transmembrane region" description="Helical" evidence="1">
    <location>
        <begin position="47"/>
        <end position="67"/>
    </location>
</feature>
<comment type="caution">
    <text evidence="3">The sequence shown here is derived from an EMBL/GenBank/DDBJ whole genome shotgun (WGS) entry which is preliminary data.</text>
</comment>
<dbReference type="Proteomes" id="UP000053558">
    <property type="component" value="Unassembled WGS sequence"/>
</dbReference>
<keyword evidence="4" id="KW-1185">Reference proteome</keyword>
<dbReference type="RefSeq" id="XP_007773434.1">
    <property type="nucleotide sequence ID" value="XM_007775244.1"/>
</dbReference>
<name>A0A5M3MAD5_CONPW</name>
<dbReference type="GeneID" id="19202233"/>
<gene>
    <name evidence="3" type="ORF">CONPUDRAFT_146698</name>
</gene>
<feature type="transmembrane region" description="Helical" evidence="1">
    <location>
        <begin position="6"/>
        <end position="26"/>
    </location>
</feature>
<feature type="transmembrane region" description="Helical" evidence="1">
    <location>
        <begin position="237"/>
        <end position="258"/>
    </location>
</feature>
<feature type="transmembrane region" description="Helical" evidence="1">
    <location>
        <begin position="159"/>
        <end position="186"/>
    </location>
</feature>
<proteinExistence type="predicted"/>
<evidence type="ECO:0000313" key="4">
    <source>
        <dbReference type="Proteomes" id="UP000053558"/>
    </source>
</evidence>
<dbReference type="Pfam" id="PF20151">
    <property type="entry name" value="DUF6533"/>
    <property type="match status" value="1"/>
</dbReference>
<evidence type="ECO:0000313" key="3">
    <source>
        <dbReference type="EMBL" id="EIW76169.1"/>
    </source>
</evidence>
<evidence type="ECO:0000256" key="1">
    <source>
        <dbReference type="SAM" id="Phobius"/>
    </source>
</evidence>
<dbReference type="KEGG" id="cput:CONPUDRAFT_146698"/>
<feature type="domain" description="DUF6533" evidence="2">
    <location>
        <begin position="16"/>
        <end position="57"/>
    </location>
</feature>
<keyword evidence="1" id="KW-0812">Transmembrane</keyword>
<sequence length="313" mass="35219">MNADSVAYAYHVTGAVQAAAAFLSIYDHFLTFDREVSLMWTKIDARAIMYFVYRYLGEALLGANLAASVRSLGLLHVSPWYMYFQTWASALIIWVVQARVQWVALAFNNSDRKFIAGLVFLFFLEILATSIQLGLFSTSGAVSISTMPPFCAASQSKQYFFAFTIPIVTFNVFLLAVALWAILGYYRQVHRVLKESAEWGISPTIKVSSRELIVYFILTTILWSIAGWIWIDKDVSLQQVPQSVCLATMIIIGGRFALNIREATTYQPESPTDTLPSMSPIFRPQHSELSTVSNTGEFEMDTFTPEHHVPSRT</sequence>
<accession>A0A5M3MAD5</accession>
<feature type="transmembrane region" description="Helical" evidence="1">
    <location>
        <begin position="212"/>
        <end position="231"/>
    </location>
</feature>
<keyword evidence="1" id="KW-0472">Membrane</keyword>
<reference evidence="4" key="1">
    <citation type="journal article" date="2012" name="Science">
        <title>The Paleozoic origin of enzymatic lignin decomposition reconstructed from 31 fungal genomes.</title>
        <authorList>
            <person name="Floudas D."/>
            <person name="Binder M."/>
            <person name="Riley R."/>
            <person name="Barry K."/>
            <person name="Blanchette R.A."/>
            <person name="Henrissat B."/>
            <person name="Martinez A.T."/>
            <person name="Otillar R."/>
            <person name="Spatafora J.W."/>
            <person name="Yadav J.S."/>
            <person name="Aerts A."/>
            <person name="Benoit I."/>
            <person name="Boyd A."/>
            <person name="Carlson A."/>
            <person name="Copeland A."/>
            <person name="Coutinho P.M."/>
            <person name="de Vries R.P."/>
            <person name="Ferreira P."/>
            <person name="Findley K."/>
            <person name="Foster B."/>
            <person name="Gaskell J."/>
            <person name="Glotzer D."/>
            <person name="Gorecki P."/>
            <person name="Heitman J."/>
            <person name="Hesse C."/>
            <person name="Hori C."/>
            <person name="Igarashi K."/>
            <person name="Jurgens J.A."/>
            <person name="Kallen N."/>
            <person name="Kersten P."/>
            <person name="Kohler A."/>
            <person name="Kuees U."/>
            <person name="Kumar T.K.A."/>
            <person name="Kuo A."/>
            <person name="LaButti K."/>
            <person name="Larrondo L.F."/>
            <person name="Lindquist E."/>
            <person name="Ling A."/>
            <person name="Lombard V."/>
            <person name="Lucas S."/>
            <person name="Lundell T."/>
            <person name="Martin R."/>
            <person name="McLaughlin D.J."/>
            <person name="Morgenstern I."/>
            <person name="Morin E."/>
            <person name="Murat C."/>
            <person name="Nagy L.G."/>
            <person name="Nolan M."/>
            <person name="Ohm R.A."/>
            <person name="Patyshakuliyeva A."/>
            <person name="Rokas A."/>
            <person name="Ruiz-Duenas F.J."/>
            <person name="Sabat G."/>
            <person name="Salamov A."/>
            <person name="Samejima M."/>
            <person name="Schmutz J."/>
            <person name="Slot J.C."/>
            <person name="St John F."/>
            <person name="Stenlid J."/>
            <person name="Sun H."/>
            <person name="Sun S."/>
            <person name="Syed K."/>
            <person name="Tsang A."/>
            <person name="Wiebenga A."/>
            <person name="Young D."/>
            <person name="Pisabarro A."/>
            <person name="Eastwood D.C."/>
            <person name="Martin F."/>
            <person name="Cullen D."/>
            <person name="Grigoriev I.V."/>
            <person name="Hibbett D.S."/>
        </authorList>
    </citation>
    <scope>NUCLEOTIDE SEQUENCE [LARGE SCALE GENOMIC DNA]</scope>
    <source>
        <strain evidence="4">RWD-64-598 SS2</strain>
    </source>
</reference>
<feature type="transmembrane region" description="Helical" evidence="1">
    <location>
        <begin position="114"/>
        <end position="139"/>
    </location>
</feature>
<dbReference type="EMBL" id="JH711586">
    <property type="protein sequence ID" value="EIW76169.1"/>
    <property type="molecule type" value="Genomic_DNA"/>
</dbReference>
<dbReference type="InterPro" id="IPR045340">
    <property type="entry name" value="DUF6533"/>
</dbReference>
<dbReference type="AlphaFoldDB" id="A0A5M3MAD5"/>
<evidence type="ECO:0000259" key="2">
    <source>
        <dbReference type="Pfam" id="PF20151"/>
    </source>
</evidence>
<feature type="transmembrane region" description="Helical" evidence="1">
    <location>
        <begin position="87"/>
        <end position="107"/>
    </location>
</feature>
<organism evidence="3 4">
    <name type="scientific">Coniophora puteana (strain RWD-64-598)</name>
    <name type="common">Brown rot fungus</name>
    <dbReference type="NCBI Taxonomy" id="741705"/>
    <lineage>
        <taxon>Eukaryota</taxon>
        <taxon>Fungi</taxon>
        <taxon>Dikarya</taxon>
        <taxon>Basidiomycota</taxon>
        <taxon>Agaricomycotina</taxon>
        <taxon>Agaricomycetes</taxon>
        <taxon>Agaricomycetidae</taxon>
        <taxon>Boletales</taxon>
        <taxon>Coniophorineae</taxon>
        <taxon>Coniophoraceae</taxon>
        <taxon>Coniophora</taxon>
    </lineage>
</organism>
<dbReference type="OrthoDB" id="3349377at2759"/>
<protein>
    <recommendedName>
        <fullName evidence="2">DUF6533 domain-containing protein</fullName>
    </recommendedName>
</protein>
<keyword evidence="1" id="KW-1133">Transmembrane helix</keyword>